<dbReference type="PROSITE" id="PS50217">
    <property type="entry name" value="BZIP"/>
    <property type="match status" value="1"/>
</dbReference>
<keyword evidence="7" id="KW-0175">Coiled coil</keyword>
<evidence type="ECO:0000256" key="8">
    <source>
        <dbReference type="SAM" id="MobiDB-lite"/>
    </source>
</evidence>
<dbReference type="GO" id="GO:0005634">
    <property type="term" value="C:nucleus"/>
    <property type="evidence" value="ECO:0007669"/>
    <property type="project" value="UniProtKB-ARBA"/>
</dbReference>
<evidence type="ECO:0000256" key="3">
    <source>
        <dbReference type="ARBA" id="ARBA00023015"/>
    </source>
</evidence>
<dbReference type="AlphaFoldDB" id="A0ABD2XNK0"/>
<keyword evidence="3" id="KW-0805">Transcription regulation</keyword>
<dbReference type="InterPro" id="IPR051882">
    <property type="entry name" value="ATF_bZIP_TF"/>
</dbReference>
<dbReference type="SUPFAM" id="SSF57959">
    <property type="entry name" value="Leucine zipper domain"/>
    <property type="match status" value="1"/>
</dbReference>
<evidence type="ECO:0000259" key="9">
    <source>
        <dbReference type="PROSITE" id="PS50217"/>
    </source>
</evidence>
<keyword evidence="11" id="KW-1185">Reference proteome</keyword>
<dbReference type="EMBL" id="JBJJXI010000018">
    <property type="protein sequence ID" value="KAL3406655.1"/>
    <property type="molecule type" value="Genomic_DNA"/>
</dbReference>
<proteinExistence type="inferred from homology"/>
<comment type="subcellular location">
    <subcellularLocation>
        <location evidence="1">Membrane</location>
        <topology evidence="1">Single-pass membrane protein</topology>
    </subcellularLocation>
</comment>
<dbReference type="PANTHER" id="PTHR46164:SF3">
    <property type="entry name" value="ATF6, ISOFORM C"/>
    <property type="match status" value="1"/>
</dbReference>
<dbReference type="PANTHER" id="PTHR46164">
    <property type="entry name" value="ATF6, ISOFORM C"/>
    <property type="match status" value="1"/>
</dbReference>
<dbReference type="InterPro" id="IPR046347">
    <property type="entry name" value="bZIP_sf"/>
</dbReference>
<evidence type="ECO:0000313" key="10">
    <source>
        <dbReference type="EMBL" id="KAL3406655.1"/>
    </source>
</evidence>
<dbReference type="GO" id="GO:0016020">
    <property type="term" value="C:membrane"/>
    <property type="evidence" value="ECO:0007669"/>
    <property type="project" value="UniProtKB-SubCell"/>
</dbReference>
<evidence type="ECO:0000256" key="7">
    <source>
        <dbReference type="SAM" id="Coils"/>
    </source>
</evidence>
<dbReference type="Pfam" id="PF00170">
    <property type="entry name" value="bZIP_1"/>
    <property type="match status" value="1"/>
</dbReference>
<dbReference type="Proteomes" id="UP001627154">
    <property type="component" value="Unassembled WGS sequence"/>
</dbReference>
<keyword evidence="4" id="KW-0238">DNA-binding</keyword>
<feature type="coiled-coil region" evidence="7">
    <location>
        <begin position="538"/>
        <end position="579"/>
    </location>
</feature>
<name>A0ABD2XNK0_9HYME</name>
<evidence type="ECO:0000256" key="1">
    <source>
        <dbReference type="ARBA" id="ARBA00004167"/>
    </source>
</evidence>
<sequence length="863" mass="98253">MRIKDSIMYRVIEPCPPRLPDDIFETDDVNDGDNCKMRRQGDEHADQQPDIKATDQSRRQQTALIFGGQVGAEFVNVFDSLHQNGWQQCDPYEIDSQRLLAPDNLFYPNLHNTVQPNKTLPSSIKQSDNLQSNNLNQADHALGINTMQSDNYVSTNVKQPDTTFSTNSNCNSLDNLTTNAQNHEMKTSLDTPPISPDNSLSLQNVTKNKKNKLPSMSGPIKLVSTCGVMPLAEIPMINHAKKCQIPNVSTKETIKTISVKKVTALSPEESNEFFKKLGKKCPNIEHMGKFLDLKNFKESLQKPCVQINLNPPNLSLISKSSQKSTLPRIVPNAVMQKDNETPEPPLLLYTSVTNSHSPVPNVPIEDVQDLSIENSQIQSLQETQHIKAEDFSPTQEPFQDISIEDMLLSQASFDDALIQDVNMQNYQFEEISPEDIPIDNDDFENIISQDNFQDIKLENMILSQNVPIQNVPTQNIPEENRLTLNVHVPSIDLSAQAMKPLTRMRQKKNIDPQLALEESKQKKRMRMLKNRESASVSRKKKKEYLQSLEAKVESFERIIRELTEQNENLKKMLSLVMDTQKIPELTQYLKPAANKKKAAYTFLMVSAFICYNIGGFGFSNILTREPKRLHDINSKIPSAIDLANVRMGRTLLWKDNYIEEPPQESFTANDSTPEFNPICPTYINQTESNRLDSELRRWIGEAPKPITLEKKNLEKALKPKVITSRLIPKKRLKQQKIKKEEVTKDINAIQLFSPMIKEHSKLFEVLGRKEDTFYVVWFTGDHLLLPASRKNSTMHPKMSLILPALPVNGSYYSTPSNHITMMQIDCQVTNTQLLHLQETVIPKHLRKPAQYNRNTSNTTFPST</sequence>
<reference evidence="10 11" key="1">
    <citation type="journal article" date="2024" name="bioRxiv">
        <title>A reference genome for Trichogramma kaykai: A tiny desert-dwelling parasitoid wasp with competing sex-ratio distorters.</title>
        <authorList>
            <person name="Culotta J."/>
            <person name="Lindsey A.R."/>
        </authorList>
    </citation>
    <scope>NUCLEOTIDE SEQUENCE [LARGE SCALE GENOMIC DNA]</scope>
    <source>
        <strain evidence="10 11">KSX58</strain>
    </source>
</reference>
<evidence type="ECO:0000313" key="11">
    <source>
        <dbReference type="Proteomes" id="UP001627154"/>
    </source>
</evidence>
<evidence type="ECO:0000256" key="2">
    <source>
        <dbReference type="ARBA" id="ARBA00009050"/>
    </source>
</evidence>
<keyword evidence="5" id="KW-0804">Transcription</keyword>
<dbReference type="Gene3D" id="1.20.5.170">
    <property type="match status" value="1"/>
</dbReference>
<evidence type="ECO:0000256" key="4">
    <source>
        <dbReference type="ARBA" id="ARBA00023125"/>
    </source>
</evidence>
<accession>A0ABD2XNK0</accession>
<comment type="caution">
    <text evidence="10">The sequence shown here is derived from an EMBL/GenBank/DDBJ whole genome shotgun (WGS) entry which is preliminary data.</text>
</comment>
<evidence type="ECO:0000256" key="5">
    <source>
        <dbReference type="ARBA" id="ARBA00023163"/>
    </source>
</evidence>
<feature type="compositionally biased region" description="Basic and acidic residues" evidence="8">
    <location>
        <begin position="33"/>
        <end position="55"/>
    </location>
</feature>
<keyword evidence="6" id="KW-0539">Nucleus</keyword>
<organism evidence="10 11">
    <name type="scientific">Trichogramma kaykai</name>
    <dbReference type="NCBI Taxonomy" id="54128"/>
    <lineage>
        <taxon>Eukaryota</taxon>
        <taxon>Metazoa</taxon>
        <taxon>Ecdysozoa</taxon>
        <taxon>Arthropoda</taxon>
        <taxon>Hexapoda</taxon>
        <taxon>Insecta</taxon>
        <taxon>Pterygota</taxon>
        <taxon>Neoptera</taxon>
        <taxon>Endopterygota</taxon>
        <taxon>Hymenoptera</taxon>
        <taxon>Apocrita</taxon>
        <taxon>Proctotrupomorpha</taxon>
        <taxon>Chalcidoidea</taxon>
        <taxon>Trichogrammatidae</taxon>
        <taxon>Trichogramma</taxon>
    </lineage>
</organism>
<dbReference type="InterPro" id="IPR004827">
    <property type="entry name" value="bZIP"/>
</dbReference>
<feature type="domain" description="BZIP" evidence="9">
    <location>
        <begin position="520"/>
        <end position="571"/>
    </location>
</feature>
<gene>
    <name evidence="10" type="ORF">TKK_000810</name>
</gene>
<comment type="similarity">
    <text evidence="2">Belongs to the bZIP family. ATF subfamily.</text>
</comment>
<feature type="region of interest" description="Disordered" evidence="8">
    <location>
        <begin position="24"/>
        <end position="55"/>
    </location>
</feature>
<dbReference type="SMART" id="SM00338">
    <property type="entry name" value="BRLZ"/>
    <property type="match status" value="1"/>
</dbReference>
<dbReference type="GO" id="GO:0003677">
    <property type="term" value="F:DNA binding"/>
    <property type="evidence" value="ECO:0007669"/>
    <property type="project" value="UniProtKB-KW"/>
</dbReference>
<evidence type="ECO:0000256" key="6">
    <source>
        <dbReference type="ARBA" id="ARBA00023242"/>
    </source>
</evidence>
<protein>
    <recommendedName>
        <fullName evidence="9">BZIP domain-containing protein</fullName>
    </recommendedName>
</protein>